<gene>
    <name evidence="1" type="ORF">BZJ21_15500</name>
</gene>
<feature type="non-terminal residue" evidence="1">
    <location>
        <position position="168"/>
    </location>
</feature>
<dbReference type="RefSeq" id="WP_077670262.1">
    <property type="nucleotide sequence ID" value="NZ_MUFR01000129.1"/>
</dbReference>
<organism evidence="1 2">
    <name type="scientific">Salinivibrio costicola subsp. alcaliphilus</name>
    <dbReference type="NCBI Taxonomy" id="272773"/>
    <lineage>
        <taxon>Bacteria</taxon>
        <taxon>Pseudomonadati</taxon>
        <taxon>Pseudomonadota</taxon>
        <taxon>Gammaproteobacteria</taxon>
        <taxon>Vibrionales</taxon>
        <taxon>Vibrionaceae</taxon>
        <taxon>Salinivibrio</taxon>
    </lineage>
</organism>
<dbReference type="EMBL" id="MUFR01000129">
    <property type="protein sequence ID" value="OOF31896.1"/>
    <property type="molecule type" value="Genomic_DNA"/>
</dbReference>
<reference evidence="2" key="1">
    <citation type="submission" date="2017-01" db="EMBL/GenBank/DDBJ databases">
        <title>Draft genome of the species Salinivibrio costicola subsp. alcaliphilus.</title>
        <authorList>
            <person name="Lopez-Hermoso C."/>
            <person name="De La Haba R."/>
            <person name="Sanchez-Porro C."/>
            <person name="Ventosa A."/>
        </authorList>
    </citation>
    <scope>NUCLEOTIDE SEQUENCE [LARGE SCALE GENOMIC DNA]</scope>
    <source>
        <strain evidence="2">CBH448</strain>
    </source>
</reference>
<name>A0ABX3KLK9_SALCS</name>
<proteinExistence type="predicted"/>
<keyword evidence="2" id="KW-1185">Reference proteome</keyword>
<evidence type="ECO:0000313" key="1">
    <source>
        <dbReference type="EMBL" id="OOF31896.1"/>
    </source>
</evidence>
<comment type="caution">
    <text evidence="1">The sequence shown here is derived from an EMBL/GenBank/DDBJ whole genome shotgun (WGS) entry which is preliminary data.</text>
</comment>
<protein>
    <submittedName>
        <fullName evidence="1">Uncharacterized protein</fullName>
    </submittedName>
</protein>
<evidence type="ECO:0000313" key="2">
    <source>
        <dbReference type="Proteomes" id="UP000189431"/>
    </source>
</evidence>
<accession>A0ABX3KLK9</accession>
<sequence length="168" mass="18911">MTQLITLDDMKKAMPSKKNVITQEAVDIINASRTDPEFQGESLLQTASVYEAVLKGTRASVTEYLNAIRFCAYMMTNGSSYTKAYSKVFAERDFVKNRVNLDHDDPKYGELTSAASRYRRTKLVSDILTASQMPLDLLFTGERYKAIGVLANIMQKGKYDRDKINAAK</sequence>
<dbReference type="Proteomes" id="UP000189431">
    <property type="component" value="Unassembled WGS sequence"/>
</dbReference>